<gene>
    <name evidence="1" type="ORF">BG015_006965</name>
</gene>
<evidence type="ECO:0000313" key="1">
    <source>
        <dbReference type="EMBL" id="KAF9151207.1"/>
    </source>
</evidence>
<dbReference type="Proteomes" id="UP000748756">
    <property type="component" value="Unassembled WGS sequence"/>
</dbReference>
<reference evidence="1" key="1">
    <citation type="journal article" date="2020" name="Fungal Divers.">
        <title>Resolving the Mortierellaceae phylogeny through synthesis of multi-gene phylogenetics and phylogenomics.</title>
        <authorList>
            <person name="Vandepol N."/>
            <person name="Liber J."/>
            <person name="Desiro A."/>
            <person name="Na H."/>
            <person name="Kennedy M."/>
            <person name="Barry K."/>
            <person name="Grigoriev I.V."/>
            <person name="Miller A.N."/>
            <person name="O'Donnell K."/>
            <person name="Stajich J.E."/>
            <person name="Bonito G."/>
        </authorList>
    </citation>
    <scope>NUCLEOTIDE SEQUENCE</scope>
    <source>
        <strain evidence="1">NRRL 6426</strain>
    </source>
</reference>
<proteinExistence type="predicted"/>
<accession>A0A9P5S1V9</accession>
<organism evidence="1 2">
    <name type="scientific">Linnemannia schmuckeri</name>
    <dbReference type="NCBI Taxonomy" id="64567"/>
    <lineage>
        <taxon>Eukaryota</taxon>
        <taxon>Fungi</taxon>
        <taxon>Fungi incertae sedis</taxon>
        <taxon>Mucoromycota</taxon>
        <taxon>Mortierellomycotina</taxon>
        <taxon>Mortierellomycetes</taxon>
        <taxon>Mortierellales</taxon>
        <taxon>Mortierellaceae</taxon>
        <taxon>Linnemannia</taxon>
    </lineage>
</organism>
<sequence>MHPTRHPALDLPEVITAIGSFLPRKSIVACLQLNFSFHSLLAPFIYSNLKIFSRRSVTKRPPTQTLVRYASLVHDLSINSFVSLAYLTAGYRNLRSISFSSHRANQSDQLGTDDEILDALLQLVQDNPGLKAWRLDDPWPQIPAIIWKAVAERTTELDALCLKNTTVSEEARPWFLKACRKTRQLVLWRVTIQGSESNNDFTGHTDASSSLFPPRSVHFNNVSGVSMLEQLVFLSCCPHLQDVLWEPVSLHTLLQLQKSTEQEVLSMRAEIRRFFQSTTWPHLRSVNIEDYGDYSDCALAMSLMDECLGHILKSILPGRLERLACMGSVIGTAGLTSLSRHFSNLSVLNARGCEVISSPVIQQLLESCPQLTRIDAIGLHIRDIRKGGPWICTRMVDLCFSINLWLEQGDADWRDFACSPLVDKYQDALETARFLQDQHYVFNRLARLTVLECLDVQVLPLRFNGVRGSGGSDMIHYGELDFRISHGLEMLSALKELRYLDFTATYQRLDKEDVEMMVAQWPKLGLLSGRLNSDEQIDINLGEYLDEHNIDRGLLE</sequence>
<protein>
    <recommendedName>
        <fullName evidence="3">F-box domain-containing protein</fullName>
    </recommendedName>
</protein>
<dbReference type="InterPro" id="IPR032675">
    <property type="entry name" value="LRR_dom_sf"/>
</dbReference>
<evidence type="ECO:0000313" key="2">
    <source>
        <dbReference type="Proteomes" id="UP000748756"/>
    </source>
</evidence>
<name>A0A9P5S1V9_9FUNG</name>
<dbReference type="AlphaFoldDB" id="A0A9P5S1V9"/>
<comment type="caution">
    <text evidence="1">The sequence shown here is derived from an EMBL/GenBank/DDBJ whole genome shotgun (WGS) entry which is preliminary data.</text>
</comment>
<dbReference type="OrthoDB" id="2395028at2759"/>
<dbReference type="SUPFAM" id="SSF52047">
    <property type="entry name" value="RNI-like"/>
    <property type="match status" value="1"/>
</dbReference>
<evidence type="ECO:0008006" key="3">
    <source>
        <dbReference type="Google" id="ProtNLM"/>
    </source>
</evidence>
<dbReference type="Gene3D" id="3.80.10.10">
    <property type="entry name" value="Ribonuclease Inhibitor"/>
    <property type="match status" value="1"/>
</dbReference>
<keyword evidence="2" id="KW-1185">Reference proteome</keyword>
<dbReference type="EMBL" id="JAAAUQ010000343">
    <property type="protein sequence ID" value="KAF9151207.1"/>
    <property type="molecule type" value="Genomic_DNA"/>
</dbReference>